<feature type="compositionally biased region" description="Low complexity" evidence="3">
    <location>
        <begin position="23"/>
        <end position="42"/>
    </location>
</feature>
<name>A0A3N2PWT2_SODAK</name>
<feature type="repeat" description="PPR" evidence="2">
    <location>
        <begin position="595"/>
        <end position="629"/>
    </location>
</feature>
<dbReference type="PROSITE" id="PS51375">
    <property type="entry name" value="PPR"/>
    <property type="match status" value="1"/>
</dbReference>
<organism evidence="4 5">
    <name type="scientific">Sodiomyces alkalinus (strain CBS 110278 / VKM F-3762 / F11)</name>
    <name type="common">Alkaliphilic filamentous fungus</name>
    <dbReference type="NCBI Taxonomy" id="1314773"/>
    <lineage>
        <taxon>Eukaryota</taxon>
        <taxon>Fungi</taxon>
        <taxon>Dikarya</taxon>
        <taxon>Ascomycota</taxon>
        <taxon>Pezizomycotina</taxon>
        <taxon>Sordariomycetes</taxon>
        <taxon>Hypocreomycetidae</taxon>
        <taxon>Glomerellales</taxon>
        <taxon>Plectosphaerellaceae</taxon>
        <taxon>Sodiomyces</taxon>
    </lineage>
</organism>
<dbReference type="PANTHER" id="PTHR47941">
    <property type="entry name" value="PENTATRICOPEPTIDE REPEAT-CONTAINING PROTEIN 3, MITOCHONDRIAL"/>
    <property type="match status" value="1"/>
</dbReference>
<dbReference type="Pfam" id="PF13041">
    <property type="entry name" value="PPR_2"/>
    <property type="match status" value="1"/>
</dbReference>
<evidence type="ECO:0000256" key="1">
    <source>
        <dbReference type="ARBA" id="ARBA00022737"/>
    </source>
</evidence>
<evidence type="ECO:0000313" key="5">
    <source>
        <dbReference type="Proteomes" id="UP000272025"/>
    </source>
</evidence>
<feature type="region of interest" description="Disordered" evidence="3">
    <location>
        <begin position="364"/>
        <end position="388"/>
    </location>
</feature>
<dbReference type="Pfam" id="PF01535">
    <property type="entry name" value="PPR"/>
    <property type="match status" value="1"/>
</dbReference>
<proteinExistence type="predicted"/>
<reference evidence="4 5" key="1">
    <citation type="journal article" date="2018" name="Mol. Ecol.">
        <title>The obligate alkalophilic soda-lake fungus Sodiomyces alkalinus has shifted to a protein diet.</title>
        <authorList>
            <person name="Grum-Grzhimaylo A.A."/>
            <person name="Falkoski D.L."/>
            <person name="van den Heuvel J."/>
            <person name="Valero-Jimenez C.A."/>
            <person name="Min B."/>
            <person name="Choi I.G."/>
            <person name="Lipzen A."/>
            <person name="Daum C.G."/>
            <person name="Aanen D.K."/>
            <person name="Tsang A."/>
            <person name="Henrissat B."/>
            <person name="Bilanenko E.N."/>
            <person name="de Vries R.P."/>
            <person name="van Kan J.A.L."/>
            <person name="Grigoriev I.V."/>
            <person name="Debets A.J.M."/>
        </authorList>
    </citation>
    <scope>NUCLEOTIDE SEQUENCE [LARGE SCALE GENOMIC DNA]</scope>
    <source>
        <strain evidence="4 5">F11</strain>
    </source>
</reference>
<gene>
    <name evidence="4" type="ORF">SODALDRAFT_277763</name>
</gene>
<evidence type="ECO:0000313" key="4">
    <source>
        <dbReference type="EMBL" id="ROT38856.1"/>
    </source>
</evidence>
<keyword evidence="1" id="KW-0677">Repeat</keyword>
<dbReference type="EMBL" id="ML119055">
    <property type="protein sequence ID" value="ROT38856.1"/>
    <property type="molecule type" value="Genomic_DNA"/>
</dbReference>
<dbReference type="AlphaFoldDB" id="A0A3N2PWT2"/>
<dbReference type="InterPro" id="IPR011990">
    <property type="entry name" value="TPR-like_helical_dom_sf"/>
</dbReference>
<dbReference type="GeneID" id="39576561"/>
<dbReference type="InterPro" id="IPR002885">
    <property type="entry name" value="PPR_rpt"/>
</dbReference>
<dbReference type="STRING" id="1314773.A0A3N2PWT2"/>
<evidence type="ECO:0000256" key="3">
    <source>
        <dbReference type="SAM" id="MobiDB-lite"/>
    </source>
</evidence>
<dbReference type="Gene3D" id="1.25.40.10">
    <property type="entry name" value="Tetratricopeptide repeat domain"/>
    <property type="match status" value="3"/>
</dbReference>
<dbReference type="NCBIfam" id="TIGR00756">
    <property type="entry name" value="PPR"/>
    <property type="match status" value="1"/>
</dbReference>
<dbReference type="Pfam" id="PF13812">
    <property type="entry name" value="PPR_3"/>
    <property type="match status" value="1"/>
</dbReference>
<dbReference type="Proteomes" id="UP000272025">
    <property type="component" value="Unassembled WGS sequence"/>
</dbReference>
<feature type="compositionally biased region" description="Polar residues" evidence="3">
    <location>
        <begin position="374"/>
        <end position="388"/>
    </location>
</feature>
<evidence type="ECO:0008006" key="6">
    <source>
        <dbReference type="Google" id="ProtNLM"/>
    </source>
</evidence>
<dbReference type="RefSeq" id="XP_028466662.1">
    <property type="nucleotide sequence ID" value="XM_028608083.1"/>
</dbReference>
<dbReference type="OrthoDB" id="185373at2759"/>
<accession>A0A3N2PWT2</accession>
<evidence type="ECO:0000256" key="2">
    <source>
        <dbReference type="PROSITE-ProRule" id="PRU00708"/>
    </source>
</evidence>
<feature type="region of interest" description="Disordered" evidence="3">
    <location>
        <begin position="22"/>
        <end position="44"/>
    </location>
</feature>
<keyword evidence="5" id="KW-1185">Reference proteome</keyword>
<sequence length="844" mass="94180">MFATRTICSRCRSKVLAKPLAKSTAAAQRLTTSSSTTTDTNSPVPASKFREAIVQAAGEPVENADSILSRKRQRGTQRQNTKNRALHLFESTVNAAQQSESGTNIDAGQLYRLGSDINAALENKDGLSLLQVVAQCFAIVHDDILPVLRQPGGERLPKVTYAKATQAMRKLLEVKKSAWESPDLPRTADICNAIGELGMKSPGRLDPYITLLQHLLRVPDHDADPSTSSDAFDLRLLEDLVACWQDLSSSRHIYRARGLGVRRTGLRNHGQANHATSSCRAEFPLLASLDMSKLVVVLASTYIVLSDPRALQTARDEHVQNLLADLEFLVKPFDCATLQPFFSDYPDLWQYVSVRATWSSMQFSPSAKPPTAARPTSSLKHNAPNTTGTHRRISYAAWHKRLGSRFKANDVSGLNNAWEQLTNTADDPQRQEKLRNCPELFDFILHQCCSKQGPEGNALQQLAGRVLDYMEDIKLPPTIRTYTSMMEGWKIAKKLQPIEKLWAQVVKSGMQLDEHIWSSRIAAYGSLGRPDDGLRSLDEMNQEWEQACKNGSPSLAVQPGIASVNAAISGLLRVDRLDAVHRVLAWASERQIEPDIWTYNRLLSHMLKKGHMEEADRILTSMKTSGVAPDGATFTIILETALAEMGTQTPDSQRRTVAKVFAEMSACGIEPNQETYAKMLHVLVRAGNVARVPIEAVLAHLRGSGLQPSPEICTILFEYYFSRRPRDWDAIRALIADRRSRTRVLTDRVFWETVMRHLNSAGDNAGALEIFYDMDDWGIWPALPVLEPILRSLTDRGDWDAARQFVQTVMRQERSPAADQGGRYWKHAFWAIAKDYGLMEEGST</sequence>
<protein>
    <recommendedName>
        <fullName evidence="6">Pentatricopeptide repeat domain-containing protein</fullName>
    </recommendedName>
</protein>